<dbReference type="EMBL" id="LAUZ02000016">
    <property type="protein sequence ID" value="KKF02920.1"/>
    <property type="molecule type" value="Genomic_DNA"/>
</dbReference>
<protein>
    <submittedName>
        <fullName evidence="1">Uncharacterized protein</fullName>
    </submittedName>
</protein>
<organism evidence="1 2">
    <name type="scientific">Mycolicibacterium obuense</name>
    <dbReference type="NCBI Taxonomy" id="1807"/>
    <lineage>
        <taxon>Bacteria</taxon>
        <taxon>Bacillati</taxon>
        <taxon>Actinomycetota</taxon>
        <taxon>Actinomycetes</taxon>
        <taxon>Mycobacteriales</taxon>
        <taxon>Mycobacteriaceae</taxon>
        <taxon>Mycolicibacterium</taxon>
    </lineage>
</organism>
<gene>
    <name evidence="1" type="ORF">WN67_06020</name>
</gene>
<comment type="caution">
    <text evidence="1">The sequence shown here is derived from an EMBL/GenBank/DDBJ whole genome shotgun (WGS) entry which is preliminary data.</text>
</comment>
<reference evidence="1 2" key="1">
    <citation type="journal article" date="2015" name="Genome Announc.">
        <title>Draft Genome Sequence of Mycobacterium obuense Strain UC1, Isolated from Patient Sputum.</title>
        <authorList>
            <person name="Greninger A.L."/>
            <person name="Cunningham G."/>
            <person name="Hsu E.D."/>
            <person name="Yu J.M."/>
            <person name="Chiu C.Y."/>
            <person name="Miller S."/>
        </authorList>
    </citation>
    <scope>NUCLEOTIDE SEQUENCE [LARGE SCALE GENOMIC DNA]</scope>
    <source>
        <strain evidence="1 2">UC1</strain>
    </source>
</reference>
<dbReference type="AlphaFoldDB" id="A0A0M2K6U8"/>
<accession>A0A0M2K6U8</accession>
<keyword evidence="2" id="KW-1185">Reference proteome</keyword>
<evidence type="ECO:0000313" key="2">
    <source>
        <dbReference type="Proteomes" id="UP000034150"/>
    </source>
</evidence>
<evidence type="ECO:0000313" key="1">
    <source>
        <dbReference type="EMBL" id="KKF02920.1"/>
    </source>
</evidence>
<dbReference type="PATRIC" id="fig|1807.13.peg.1925"/>
<name>A0A0M2K6U8_9MYCO</name>
<dbReference type="Proteomes" id="UP000034150">
    <property type="component" value="Unassembled WGS sequence"/>
</dbReference>
<sequence length="229" mass="25407">MSGMADDSFKDAFQRFEEATEAAVGAVEAWALERTVFSEEISRQEADDFIEQLRADEECRAALDAFGVKPIVRGAIFYLHRDRDDDWWSDQATIAVAATVEDDSPAMEQVYGAQWREISALCDGVAAVSDSAAMHWCGLAQETVTSGVLESIRERVWQFWERTPEDPRIGYVERAAEALTCAAMRRLPAGGDVADQLLIDVAYAIYFDDILAAEQLAALRAPWGQVVMT</sequence>
<proteinExistence type="predicted"/>